<reference evidence="2" key="1">
    <citation type="journal article" date="2019" name="Int. J. Syst. Evol. Microbiol.">
        <title>The Global Catalogue of Microorganisms (GCM) 10K type strain sequencing project: providing services to taxonomists for standard genome sequencing and annotation.</title>
        <authorList>
            <consortium name="The Broad Institute Genomics Platform"/>
            <consortium name="The Broad Institute Genome Sequencing Center for Infectious Disease"/>
            <person name="Wu L."/>
            <person name="Ma J."/>
        </authorList>
    </citation>
    <scope>NUCLEOTIDE SEQUENCE [LARGE SCALE GENOMIC DNA]</scope>
    <source>
        <strain evidence="2">KCTC 62195</strain>
    </source>
</reference>
<sequence length="126" mass="13757">MLQANDQLIGTVSPQIVESASLLNSPHEGRTAEYEIAAWLRLPGLIDLPVSLLVSYRDGERLRETTVDHGKVDGSGRVLLSGVARLPVQQRIGEMQVCLRSAITPQAMQVENLFVQAAEQSHRVSA</sequence>
<protein>
    <submittedName>
        <fullName evidence="1">Uncharacterized protein</fullName>
    </submittedName>
</protein>
<comment type="caution">
    <text evidence="1">The sequence shown here is derived from an EMBL/GenBank/DDBJ whole genome shotgun (WGS) entry which is preliminary data.</text>
</comment>
<evidence type="ECO:0000313" key="2">
    <source>
        <dbReference type="Proteomes" id="UP001595457"/>
    </source>
</evidence>
<dbReference type="RefSeq" id="WP_377816056.1">
    <property type="nucleotide sequence ID" value="NZ_JBHRSJ010000034.1"/>
</dbReference>
<dbReference type="Proteomes" id="UP001595457">
    <property type="component" value="Unassembled WGS sequence"/>
</dbReference>
<dbReference type="EMBL" id="JBHRSJ010000034">
    <property type="protein sequence ID" value="MFC2974090.1"/>
    <property type="molecule type" value="Genomic_DNA"/>
</dbReference>
<evidence type="ECO:0000313" key="1">
    <source>
        <dbReference type="EMBL" id="MFC2974090.1"/>
    </source>
</evidence>
<accession>A0ABV7AXJ1</accession>
<organism evidence="1 2">
    <name type="scientific">Azotobacter bryophylli</name>
    <dbReference type="NCBI Taxonomy" id="1986537"/>
    <lineage>
        <taxon>Bacteria</taxon>
        <taxon>Pseudomonadati</taxon>
        <taxon>Pseudomonadota</taxon>
        <taxon>Gammaproteobacteria</taxon>
        <taxon>Pseudomonadales</taxon>
        <taxon>Pseudomonadaceae</taxon>
        <taxon>Azotobacter</taxon>
    </lineage>
</organism>
<name>A0ABV7AXJ1_9GAMM</name>
<keyword evidence="2" id="KW-1185">Reference proteome</keyword>
<gene>
    <name evidence="1" type="ORF">ACFOJE_17970</name>
</gene>
<proteinExistence type="predicted"/>